<feature type="region of interest" description="Disordered" evidence="1">
    <location>
        <begin position="203"/>
        <end position="307"/>
    </location>
</feature>
<proteinExistence type="predicted"/>
<keyword evidence="3" id="KW-1185">Reference proteome</keyword>
<protein>
    <submittedName>
        <fullName evidence="2">Uncharacterized protein</fullName>
    </submittedName>
</protein>
<evidence type="ECO:0000313" key="2">
    <source>
        <dbReference type="EMBL" id="RKO91134.1"/>
    </source>
</evidence>
<dbReference type="EMBL" id="KZ995217">
    <property type="protein sequence ID" value="RKO91134.1"/>
    <property type="molecule type" value="Genomic_DNA"/>
</dbReference>
<feature type="compositionally biased region" description="Basic and acidic residues" evidence="1">
    <location>
        <begin position="292"/>
        <end position="307"/>
    </location>
</feature>
<evidence type="ECO:0000256" key="1">
    <source>
        <dbReference type="SAM" id="MobiDB-lite"/>
    </source>
</evidence>
<dbReference type="OrthoDB" id="2129662at2759"/>
<accession>A0A4P9WEU1</accession>
<sequence>MYRMRRGGLDRGRDAFHHVGGFYPNLIRHRGYLVEAQEGTRYASRECFLQCMRVREGVISGEGRRREEWGEPSFGTEVVFMPCWKKYPFCTGCGGGCVCRTGKWRPRELFRIGKRNCSVNHERLGPISFTHDIRRCRIDLFPANLDEISAAWLTNHLRMMAHSKVMESLHQNSAKEVVDFIGRAAAEGSTRLVTLIQESPTMLTARKGLTSTPTPAPQRRPPPQLRHNPNQRPNQHHPPPRTDSPPQTSTPAPKPPSYPHSHARLAQPTPPTPTHPPLAHFWRSGRMTAPQKDGRPENEAAKNVDENRDLQAEEFLPVDEYVYVTGRWMAVF</sequence>
<evidence type="ECO:0000313" key="3">
    <source>
        <dbReference type="Proteomes" id="UP000269721"/>
    </source>
</evidence>
<feature type="compositionally biased region" description="Pro residues" evidence="1">
    <location>
        <begin position="214"/>
        <end position="224"/>
    </location>
</feature>
<dbReference type="AlphaFoldDB" id="A0A4P9WEU1"/>
<reference evidence="3" key="1">
    <citation type="journal article" date="2018" name="Nat. Microbiol.">
        <title>Leveraging single-cell genomics to expand the fungal tree of life.</title>
        <authorList>
            <person name="Ahrendt S.R."/>
            <person name="Quandt C.A."/>
            <person name="Ciobanu D."/>
            <person name="Clum A."/>
            <person name="Salamov A."/>
            <person name="Andreopoulos B."/>
            <person name="Cheng J.F."/>
            <person name="Woyke T."/>
            <person name="Pelin A."/>
            <person name="Henrissat B."/>
            <person name="Reynolds N.K."/>
            <person name="Benny G.L."/>
            <person name="Smith M.E."/>
            <person name="James T.Y."/>
            <person name="Grigoriev I.V."/>
        </authorList>
    </citation>
    <scope>NUCLEOTIDE SEQUENCE [LARGE SCALE GENOMIC DNA]</scope>
</reference>
<dbReference type="Proteomes" id="UP000269721">
    <property type="component" value="Unassembled WGS sequence"/>
</dbReference>
<name>A0A4P9WEU1_9FUNG</name>
<organism evidence="2 3">
    <name type="scientific">Blyttiomyces helicus</name>
    <dbReference type="NCBI Taxonomy" id="388810"/>
    <lineage>
        <taxon>Eukaryota</taxon>
        <taxon>Fungi</taxon>
        <taxon>Fungi incertae sedis</taxon>
        <taxon>Chytridiomycota</taxon>
        <taxon>Chytridiomycota incertae sedis</taxon>
        <taxon>Chytridiomycetes</taxon>
        <taxon>Chytridiomycetes incertae sedis</taxon>
        <taxon>Blyttiomyces</taxon>
    </lineage>
</organism>
<gene>
    <name evidence="2" type="ORF">BDK51DRAFT_31763</name>
</gene>